<evidence type="ECO:0000313" key="3">
    <source>
        <dbReference type="Proteomes" id="UP000010445"/>
    </source>
</evidence>
<evidence type="ECO:0000313" key="2">
    <source>
        <dbReference type="EMBL" id="EKX88214.1"/>
    </source>
</evidence>
<dbReference type="eggNOG" id="COG0842">
    <property type="taxonomic scope" value="Bacteria"/>
</dbReference>
<dbReference type="Proteomes" id="UP000010445">
    <property type="component" value="Unassembled WGS sequence"/>
</dbReference>
<keyword evidence="1" id="KW-0472">Membrane</keyword>
<comment type="caution">
    <text evidence="2">The sequence shown here is derived from an EMBL/GenBank/DDBJ whole genome shotgun (WGS) entry which is preliminary data.</text>
</comment>
<feature type="transmembrane region" description="Helical" evidence="1">
    <location>
        <begin position="257"/>
        <end position="277"/>
    </location>
</feature>
<organism evidence="2 3">
    <name type="scientific">Corynebacterium durum F0235</name>
    <dbReference type="NCBI Taxonomy" id="1035195"/>
    <lineage>
        <taxon>Bacteria</taxon>
        <taxon>Bacillati</taxon>
        <taxon>Actinomycetota</taxon>
        <taxon>Actinomycetes</taxon>
        <taxon>Mycobacteriales</taxon>
        <taxon>Corynebacteriaceae</taxon>
        <taxon>Corynebacterium</taxon>
    </lineage>
</organism>
<evidence type="ECO:0000256" key="1">
    <source>
        <dbReference type="SAM" id="Phobius"/>
    </source>
</evidence>
<feature type="transmembrane region" description="Helical" evidence="1">
    <location>
        <begin position="39"/>
        <end position="62"/>
    </location>
</feature>
<dbReference type="EMBL" id="AMEM01000039">
    <property type="protein sequence ID" value="EKX88214.1"/>
    <property type="molecule type" value="Genomic_DNA"/>
</dbReference>
<feature type="transmembrane region" description="Helical" evidence="1">
    <location>
        <begin position="204"/>
        <end position="226"/>
    </location>
</feature>
<proteinExistence type="predicted"/>
<feature type="transmembrane region" description="Helical" evidence="1">
    <location>
        <begin position="232"/>
        <end position="252"/>
    </location>
</feature>
<sequence>MTVTTTDQAAQTIAAASTQTQGNTTSTQADTPTKQYLKLAGLILGLSTVLLLMLLAFVTPLLNSGAKDLPLAVGGPEAVTTQITQGLQAKSPDAFDVSTYSTAEEATQAVKDRDAIGAITAGPEGVTIVTASGAGSPYVQLLKQMGSGMAESGQHVNYVDVAPMTAKDPTGSAVTALALPMIFGGMASAVVFSRVFKNSRAKQLIGALGVAIIGGLAASSILYFGFDALEANFWPTTGVIILGIAAISTTVLGLNSLLGIAGLGLGAVTMLFISNPLSGMATGMHWLPSPWGAIGQYLPLGAAGTALRSSAFFDGAGMTNSVIVLLCWIIAGITLAAAGAWRARRAR</sequence>
<dbReference type="AlphaFoldDB" id="L1MB39"/>
<dbReference type="HOGENOM" id="CLU_045983_2_0_11"/>
<dbReference type="PATRIC" id="fig|1035195.3.peg.2083"/>
<evidence type="ECO:0008006" key="4">
    <source>
        <dbReference type="Google" id="ProtNLM"/>
    </source>
</evidence>
<dbReference type="OrthoDB" id="2151407at2"/>
<name>L1MB39_9CORY</name>
<accession>L1MB39</accession>
<gene>
    <name evidence="2" type="ORF">HMPREF9997_02330</name>
</gene>
<dbReference type="RefSeq" id="WP_006062140.1">
    <property type="nucleotide sequence ID" value="NZ_KB290823.1"/>
</dbReference>
<reference evidence="2 3" key="1">
    <citation type="submission" date="2012-05" db="EMBL/GenBank/DDBJ databases">
        <authorList>
            <person name="Weinstock G."/>
            <person name="Sodergren E."/>
            <person name="Lobos E.A."/>
            <person name="Fulton L."/>
            <person name="Fulton R."/>
            <person name="Courtney L."/>
            <person name="Fronick C."/>
            <person name="O'Laughlin M."/>
            <person name="Godfrey J."/>
            <person name="Wilson R.M."/>
            <person name="Miner T."/>
            <person name="Farmer C."/>
            <person name="Delehaunty K."/>
            <person name="Cordes M."/>
            <person name="Minx P."/>
            <person name="Tomlinson C."/>
            <person name="Chen J."/>
            <person name="Wollam A."/>
            <person name="Pepin K.H."/>
            <person name="Bhonagiri V."/>
            <person name="Zhang X."/>
            <person name="Suruliraj S."/>
            <person name="Warren W."/>
            <person name="Mitreva M."/>
            <person name="Mardis E.R."/>
            <person name="Wilson R.K."/>
        </authorList>
    </citation>
    <scope>NUCLEOTIDE SEQUENCE [LARGE SCALE GENOMIC DNA]</scope>
    <source>
        <strain evidence="2 3">F0235</strain>
    </source>
</reference>
<keyword evidence="3" id="KW-1185">Reference proteome</keyword>
<keyword evidence="1" id="KW-1133">Transmembrane helix</keyword>
<feature type="transmembrane region" description="Helical" evidence="1">
    <location>
        <begin position="322"/>
        <end position="341"/>
    </location>
</feature>
<keyword evidence="1" id="KW-0812">Transmembrane</keyword>
<protein>
    <recommendedName>
        <fullName evidence="4">ABC transporter permease</fullName>
    </recommendedName>
</protein>
<dbReference type="STRING" id="1035195.HMPREF9997_02330"/>
<feature type="transmembrane region" description="Helical" evidence="1">
    <location>
        <begin position="173"/>
        <end position="192"/>
    </location>
</feature>